<dbReference type="Proteomes" id="UP000230069">
    <property type="component" value="Unassembled WGS sequence"/>
</dbReference>
<gene>
    <name evidence="1" type="ORF">AQUCO_00900681v1</name>
</gene>
<dbReference type="AlphaFoldDB" id="A0A2G5EEX7"/>
<sequence>MVKHSNLLRLNRTSFSLLFWCGSWSLVDLWGTSRKLYLGSWNLYMMKETSLQQLDPSNPLFVLQLDPNIGHHGSKSHK</sequence>
<evidence type="ECO:0000313" key="1">
    <source>
        <dbReference type="EMBL" id="PIA54302.1"/>
    </source>
</evidence>
<accession>A0A2G5EEX7</accession>
<dbReference type="InParanoid" id="A0A2G5EEX7"/>
<evidence type="ECO:0000313" key="2">
    <source>
        <dbReference type="Proteomes" id="UP000230069"/>
    </source>
</evidence>
<protein>
    <submittedName>
        <fullName evidence="1">Uncharacterized protein</fullName>
    </submittedName>
</protein>
<organism evidence="1 2">
    <name type="scientific">Aquilegia coerulea</name>
    <name type="common">Rocky mountain columbine</name>
    <dbReference type="NCBI Taxonomy" id="218851"/>
    <lineage>
        <taxon>Eukaryota</taxon>
        <taxon>Viridiplantae</taxon>
        <taxon>Streptophyta</taxon>
        <taxon>Embryophyta</taxon>
        <taxon>Tracheophyta</taxon>
        <taxon>Spermatophyta</taxon>
        <taxon>Magnoliopsida</taxon>
        <taxon>Ranunculales</taxon>
        <taxon>Ranunculaceae</taxon>
        <taxon>Thalictroideae</taxon>
        <taxon>Aquilegia</taxon>
    </lineage>
</organism>
<keyword evidence="2" id="KW-1185">Reference proteome</keyword>
<dbReference type="EMBL" id="KZ305026">
    <property type="protein sequence ID" value="PIA54302.1"/>
    <property type="molecule type" value="Genomic_DNA"/>
</dbReference>
<name>A0A2G5EEX7_AQUCA</name>
<proteinExistence type="predicted"/>
<reference evidence="1 2" key="1">
    <citation type="submission" date="2017-09" db="EMBL/GenBank/DDBJ databases">
        <title>WGS assembly of Aquilegia coerulea Goldsmith.</title>
        <authorList>
            <person name="Hodges S."/>
            <person name="Kramer E."/>
            <person name="Nordborg M."/>
            <person name="Tomkins J."/>
            <person name="Borevitz J."/>
            <person name="Derieg N."/>
            <person name="Yan J."/>
            <person name="Mihaltcheva S."/>
            <person name="Hayes R.D."/>
            <person name="Rokhsar D."/>
        </authorList>
    </citation>
    <scope>NUCLEOTIDE SEQUENCE [LARGE SCALE GENOMIC DNA]</scope>
    <source>
        <strain evidence="2">cv. Goldsmith</strain>
    </source>
</reference>